<evidence type="ECO:0000313" key="2">
    <source>
        <dbReference type="EMBL" id="CEN51937.1"/>
    </source>
</evidence>
<accession>A0A0B7IPH8</accession>
<evidence type="ECO:0000313" key="3">
    <source>
        <dbReference type="Proteomes" id="UP000038200"/>
    </source>
</evidence>
<name>A0A0B7IPH8_9FLAO</name>
<feature type="transmembrane region" description="Helical" evidence="1">
    <location>
        <begin position="60"/>
        <end position="79"/>
    </location>
</feature>
<organism evidence="2 3">
    <name type="scientific">Capnocytophaga canis</name>
    <dbReference type="NCBI Taxonomy" id="1848903"/>
    <lineage>
        <taxon>Bacteria</taxon>
        <taxon>Pseudomonadati</taxon>
        <taxon>Bacteroidota</taxon>
        <taxon>Flavobacteriia</taxon>
        <taxon>Flavobacteriales</taxon>
        <taxon>Flavobacteriaceae</taxon>
        <taxon>Capnocytophaga</taxon>
    </lineage>
</organism>
<gene>
    <name evidence="2" type="ORF">CCAND93_20047</name>
</gene>
<reference evidence="2 3" key="1">
    <citation type="submission" date="2015-01" db="EMBL/GenBank/DDBJ databases">
        <authorList>
            <person name="Xiang T."/>
            <person name="Song Y."/>
            <person name="Huang L."/>
            <person name="Wang B."/>
            <person name="Wu P."/>
        </authorList>
    </citation>
    <scope>NUCLEOTIDE SEQUENCE [LARGE SCALE GENOMIC DNA]</scope>
    <source>
        <strain evidence="2 3">CcD93</strain>
    </source>
</reference>
<keyword evidence="1" id="KW-1133">Transmembrane helix</keyword>
<proteinExistence type="predicted"/>
<evidence type="ECO:0000256" key="1">
    <source>
        <dbReference type="SAM" id="Phobius"/>
    </source>
</evidence>
<keyword evidence="1" id="KW-0472">Membrane</keyword>
<protein>
    <submittedName>
        <fullName evidence="2">Uncharacterized protein</fullName>
    </submittedName>
</protein>
<sequence>MSEVNSNVVGSQGATASKKEFDVNNAVEHLTKMFVGIFGRPPINNNYYGDGGRQNDVSKYFFWFLGAVLCGGVLIFLFGRKKDNKKRN</sequence>
<dbReference type="EMBL" id="CDOL01000112">
    <property type="protein sequence ID" value="CEN51937.1"/>
    <property type="molecule type" value="Genomic_DNA"/>
</dbReference>
<dbReference type="Proteomes" id="UP000038200">
    <property type="component" value="Unassembled WGS sequence"/>
</dbReference>
<dbReference type="AlphaFoldDB" id="A0A0B7IPH8"/>
<keyword evidence="1" id="KW-0812">Transmembrane</keyword>
<dbReference type="RefSeq" id="WP_042006562.1">
    <property type="nucleotide sequence ID" value="NZ_CDOL01000112.1"/>
</dbReference>